<accession>A0A840PU63</accession>
<proteinExistence type="predicted"/>
<gene>
    <name evidence="2" type="ORF">HNR36_002408</name>
</gene>
<organism evidence="2 3">
    <name type="scientific">Ureibacillus thermosphaericus</name>
    <dbReference type="NCBI Taxonomy" id="51173"/>
    <lineage>
        <taxon>Bacteria</taxon>
        <taxon>Bacillati</taxon>
        <taxon>Bacillota</taxon>
        <taxon>Bacilli</taxon>
        <taxon>Bacillales</taxon>
        <taxon>Caryophanaceae</taxon>
        <taxon>Ureibacillus</taxon>
    </lineage>
</organism>
<comment type="caution">
    <text evidence="2">The sequence shown here is derived from an EMBL/GenBank/DDBJ whole genome shotgun (WGS) entry which is preliminary data.</text>
</comment>
<dbReference type="EMBL" id="JACHGZ010000034">
    <property type="protein sequence ID" value="MBB5150009.1"/>
    <property type="molecule type" value="Genomic_DNA"/>
</dbReference>
<keyword evidence="1" id="KW-0812">Transmembrane</keyword>
<feature type="transmembrane region" description="Helical" evidence="1">
    <location>
        <begin position="5"/>
        <end position="21"/>
    </location>
</feature>
<dbReference type="AlphaFoldDB" id="A0A840PU63"/>
<dbReference type="RefSeq" id="WP_016837270.1">
    <property type="nucleotide sequence ID" value="NZ_AP018335.1"/>
</dbReference>
<evidence type="ECO:0000313" key="3">
    <source>
        <dbReference type="Proteomes" id="UP000557217"/>
    </source>
</evidence>
<dbReference type="Proteomes" id="UP000557217">
    <property type="component" value="Unassembled WGS sequence"/>
</dbReference>
<keyword evidence="1" id="KW-1133">Transmembrane helix</keyword>
<name>A0A840PU63_URETH</name>
<feature type="transmembrane region" description="Helical" evidence="1">
    <location>
        <begin position="27"/>
        <end position="46"/>
    </location>
</feature>
<protein>
    <submittedName>
        <fullName evidence="2">Uncharacterized protein</fullName>
    </submittedName>
</protein>
<sequence>MKQYGHYFMILSCLIATFFLYNKQLGAIPLLILSGYLFYMAIRDFYKIKNNK</sequence>
<evidence type="ECO:0000313" key="2">
    <source>
        <dbReference type="EMBL" id="MBB5150009.1"/>
    </source>
</evidence>
<evidence type="ECO:0000256" key="1">
    <source>
        <dbReference type="SAM" id="Phobius"/>
    </source>
</evidence>
<reference evidence="2 3" key="1">
    <citation type="submission" date="2020-08" db="EMBL/GenBank/DDBJ databases">
        <title>Genomic Encyclopedia of Type Strains, Phase IV (KMG-IV): sequencing the most valuable type-strain genomes for metagenomic binning, comparative biology and taxonomic classification.</title>
        <authorList>
            <person name="Goeker M."/>
        </authorList>
    </citation>
    <scope>NUCLEOTIDE SEQUENCE [LARGE SCALE GENOMIC DNA]</scope>
    <source>
        <strain evidence="2 3">DSM 10633</strain>
    </source>
</reference>
<keyword evidence="1" id="KW-0472">Membrane</keyword>
<keyword evidence="3" id="KW-1185">Reference proteome</keyword>